<sequence length="224" mass="26265">MSNASTSISRPMTPEEQLRNALTPEFFRGLGLGLDRCPVPTAIVFDENAKFSACAICEHWRKKRHRIVFNECRLRGMPDWRIRAIWLHEYAHTLLFRHHIDEPVLANERHLIGIDDRRGHCLRFACVNAALFVKWNGFEAFMYNFKFYDMSGAGGVNRAWTYGQALDFILSVATYVYRHKGRFDTPDRLCEYVFEEYDAFADARKKEARRRKRRRALLTALKLA</sequence>
<accession>A0A5B8RIU8</accession>
<proteinExistence type="predicted"/>
<dbReference type="AlphaFoldDB" id="A0A5B8RIU8"/>
<reference evidence="1" key="1">
    <citation type="submission" date="2019-06" db="EMBL/GenBank/DDBJ databases">
        <authorList>
            <person name="Murdoch R.W."/>
            <person name="Fathepure B."/>
        </authorList>
    </citation>
    <scope>NUCLEOTIDE SEQUENCE</scope>
</reference>
<protein>
    <submittedName>
        <fullName evidence="1">Uncharacterized protein</fullName>
    </submittedName>
</protein>
<gene>
    <name evidence="1" type="ORF">KBTEX_03338</name>
</gene>
<evidence type="ECO:0000313" key="1">
    <source>
        <dbReference type="EMBL" id="QEA06995.1"/>
    </source>
</evidence>
<dbReference type="EMBL" id="MN079191">
    <property type="protein sequence ID" value="QEA06995.1"/>
    <property type="molecule type" value="Genomic_DNA"/>
</dbReference>
<organism evidence="1">
    <name type="scientific">uncultured organism</name>
    <dbReference type="NCBI Taxonomy" id="155900"/>
    <lineage>
        <taxon>unclassified sequences</taxon>
        <taxon>environmental samples</taxon>
    </lineage>
</organism>
<name>A0A5B8RIU8_9ZZZZ</name>